<evidence type="ECO:0000313" key="2">
    <source>
        <dbReference type="EMBL" id="MED6109723.1"/>
    </source>
</evidence>
<proteinExistence type="predicted"/>
<feature type="region of interest" description="Disordered" evidence="1">
    <location>
        <begin position="1"/>
        <end position="63"/>
    </location>
</feature>
<feature type="compositionally biased region" description="Basic residues" evidence="1">
    <location>
        <begin position="42"/>
        <end position="51"/>
    </location>
</feature>
<name>A0ABU6QDV6_9FABA</name>
<accession>A0ABU6QDV6</accession>
<evidence type="ECO:0000256" key="1">
    <source>
        <dbReference type="SAM" id="MobiDB-lite"/>
    </source>
</evidence>
<organism evidence="2 3">
    <name type="scientific">Stylosanthes scabra</name>
    <dbReference type="NCBI Taxonomy" id="79078"/>
    <lineage>
        <taxon>Eukaryota</taxon>
        <taxon>Viridiplantae</taxon>
        <taxon>Streptophyta</taxon>
        <taxon>Embryophyta</taxon>
        <taxon>Tracheophyta</taxon>
        <taxon>Spermatophyta</taxon>
        <taxon>Magnoliopsida</taxon>
        <taxon>eudicotyledons</taxon>
        <taxon>Gunneridae</taxon>
        <taxon>Pentapetalae</taxon>
        <taxon>rosids</taxon>
        <taxon>fabids</taxon>
        <taxon>Fabales</taxon>
        <taxon>Fabaceae</taxon>
        <taxon>Papilionoideae</taxon>
        <taxon>50 kb inversion clade</taxon>
        <taxon>dalbergioids sensu lato</taxon>
        <taxon>Dalbergieae</taxon>
        <taxon>Pterocarpus clade</taxon>
        <taxon>Stylosanthes</taxon>
    </lineage>
</organism>
<comment type="caution">
    <text evidence="2">The sequence shown here is derived from an EMBL/GenBank/DDBJ whole genome shotgun (WGS) entry which is preliminary data.</text>
</comment>
<sequence>MEKIEEKAETGTGEVSLKEWAGPSNAIEGYVPKPRDKDSKGSSRKHIKKGAKGTGGKSNSDKNLIINEMDFTSTIIMSDEYSVSKAPPGHRHQS</sequence>
<dbReference type="EMBL" id="JASCZI010000177">
    <property type="protein sequence ID" value="MED6109723.1"/>
    <property type="molecule type" value="Genomic_DNA"/>
</dbReference>
<evidence type="ECO:0000313" key="3">
    <source>
        <dbReference type="Proteomes" id="UP001341840"/>
    </source>
</evidence>
<gene>
    <name evidence="2" type="ORF">PIB30_036284</name>
</gene>
<dbReference type="Proteomes" id="UP001341840">
    <property type="component" value="Unassembled WGS sequence"/>
</dbReference>
<protein>
    <submittedName>
        <fullName evidence="2">Uncharacterized protein</fullName>
    </submittedName>
</protein>
<reference evidence="2 3" key="1">
    <citation type="journal article" date="2023" name="Plants (Basel)">
        <title>Bridging the Gap: Combining Genomics and Transcriptomics Approaches to Understand Stylosanthes scabra, an Orphan Legume from the Brazilian Caatinga.</title>
        <authorList>
            <person name="Ferreira-Neto J.R.C."/>
            <person name="da Silva M.D."/>
            <person name="Binneck E."/>
            <person name="de Melo N.F."/>
            <person name="da Silva R.H."/>
            <person name="de Melo A.L.T.M."/>
            <person name="Pandolfi V."/>
            <person name="Bustamante F.O."/>
            <person name="Brasileiro-Vidal A.C."/>
            <person name="Benko-Iseppon A.M."/>
        </authorList>
    </citation>
    <scope>NUCLEOTIDE SEQUENCE [LARGE SCALE GENOMIC DNA]</scope>
    <source>
        <tissue evidence="2">Leaves</tissue>
    </source>
</reference>
<keyword evidence="3" id="KW-1185">Reference proteome</keyword>